<keyword evidence="3" id="KW-1185">Reference proteome</keyword>
<dbReference type="HOGENOM" id="CLU_2718976_0_0_10"/>
<keyword evidence="1" id="KW-1133">Transmembrane helix</keyword>
<proteinExistence type="predicted"/>
<dbReference type="EMBL" id="AGWK01000052">
    <property type="protein sequence ID" value="EHO66937.1"/>
    <property type="molecule type" value="Genomic_DNA"/>
</dbReference>
<evidence type="ECO:0000313" key="2">
    <source>
        <dbReference type="EMBL" id="EHO66937.1"/>
    </source>
</evidence>
<keyword evidence="1" id="KW-0472">Membrane</keyword>
<keyword evidence="1" id="KW-0812">Transmembrane</keyword>
<dbReference type="AlphaFoldDB" id="H1Q4P4"/>
<organism evidence="2 3">
    <name type="scientific">Prevotella micans F0438</name>
    <dbReference type="NCBI Taxonomy" id="883158"/>
    <lineage>
        <taxon>Bacteria</taxon>
        <taxon>Pseudomonadati</taxon>
        <taxon>Bacteroidota</taxon>
        <taxon>Bacteroidia</taxon>
        <taxon>Bacteroidales</taxon>
        <taxon>Prevotellaceae</taxon>
        <taxon>Prevotella</taxon>
    </lineage>
</organism>
<evidence type="ECO:0000256" key="1">
    <source>
        <dbReference type="SAM" id="Phobius"/>
    </source>
</evidence>
<comment type="caution">
    <text evidence="2">The sequence shown here is derived from an EMBL/GenBank/DDBJ whole genome shotgun (WGS) entry which is preliminary data.</text>
</comment>
<gene>
    <name evidence="2" type="ORF">HMPREF9140_01882</name>
</gene>
<evidence type="ECO:0000313" key="3">
    <source>
        <dbReference type="Proteomes" id="UP000016023"/>
    </source>
</evidence>
<sequence>MSFRNFSKKENVLIINFAILSLKYGTSFLMVRFVWLKNLQFHLRELFIQASNCLKKNNYCVNSKSLMCFQVN</sequence>
<accession>H1Q4P4</accession>
<reference evidence="2 3" key="1">
    <citation type="submission" date="2011-12" db="EMBL/GenBank/DDBJ databases">
        <title>The Genome Sequence of Prevotella micans F0438.</title>
        <authorList>
            <consortium name="The Broad Institute Genome Sequencing Platform"/>
            <person name="Earl A."/>
            <person name="Ward D."/>
            <person name="Feldgarden M."/>
            <person name="Gevers D."/>
            <person name="Izard J."/>
            <person name="Baranova O.V."/>
            <person name="Blanton J.M."/>
            <person name="Wade W.G."/>
            <person name="Dewhirst F.E."/>
            <person name="Young S.K."/>
            <person name="Zeng Q."/>
            <person name="Gargeya S."/>
            <person name="Fitzgerald M."/>
            <person name="Haas B."/>
            <person name="Abouelleil A."/>
            <person name="Alvarado L."/>
            <person name="Arachchi H.M."/>
            <person name="Berlin A."/>
            <person name="Chapman S.B."/>
            <person name="Gearin G."/>
            <person name="Goldberg J."/>
            <person name="Griggs A."/>
            <person name="Gujja S."/>
            <person name="Hansen M."/>
            <person name="Heiman D."/>
            <person name="Howarth C."/>
            <person name="Larimer J."/>
            <person name="Lui A."/>
            <person name="MacDonald P.J.P."/>
            <person name="McCowen C."/>
            <person name="Montmayeur A."/>
            <person name="Murphy C."/>
            <person name="Neiman D."/>
            <person name="Pearson M."/>
            <person name="Priest M."/>
            <person name="Roberts A."/>
            <person name="Saif S."/>
            <person name="Shea T."/>
            <person name="Sisk P."/>
            <person name="Stolte C."/>
            <person name="Sykes S."/>
            <person name="Wortman J."/>
            <person name="Nusbaum C."/>
            <person name="Birren B."/>
        </authorList>
    </citation>
    <scope>NUCLEOTIDE SEQUENCE [LARGE SCALE GENOMIC DNA]</scope>
    <source>
        <strain evidence="2 3">F0438</strain>
    </source>
</reference>
<name>H1Q4P4_9BACT</name>
<protein>
    <submittedName>
        <fullName evidence="2">Uncharacterized protein</fullName>
    </submittedName>
</protein>
<dbReference type="Proteomes" id="UP000016023">
    <property type="component" value="Unassembled WGS sequence"/>
</dbReference>
<feature type="transmembrane region" description="Helical" evidence="1">
    <location>
        <begin position="12"/>
        <end position="35"/>
    </location>
</feature>